<name>A0ABQ5HKK8_9ASTR</name>
<evidence type="ECO:0000313" key="1">
    <source>
        <dbReference type="EMBL" id="GJT88315.1"/>
    </source>
</evidence>
<reference evidence="1" key="2">
    <citation type="submission" date="2022-01" db="EMBL/GenBank/DDBJ databases">
        <authorList>
            <person name="Yamashiro T."/>
            <person name="Shiraishi A."/>
            <person name="Satake H."/>
            <person name="Nakayama K."/>
        </authorList>
    </citation>
    <scope>NUCLEOTIDE SEQUENCE</scope>
</reference>
<dbReference type="Proteomes" id="UP001151760">
    <property type="component" value="Unassembled WGS sequence"/>
</dbReference>
<proteinExistence type="predicted"/>
<protein>
    <submittedName>
        <fullName evidence="1">Uncharacterized protein</fullName>
    </submittedName>
</protein>
<keyword evidence="2" id="KW-1185">Reference proteome</keyword>
<dbReference type="EMBL" id="BQNB010019719">
    <property type="protein sequence ID" value="GJT88315.1"/>
    <property type="molecule type" value="Genomic_DNA"/>
</dbReference>
<reference evidence="1" key="1">
    <citation type="journal article" date="2022" name="Int. J. Mol. Sci.">
        <title>Draft Genome of Tanacetum Coccineum: Genomic Comparison of Closely Related Tanacetum-Family Plants.</title>
        <authorList>
            <person name="Yamashiro T."/>
            <person name="Shiraishi A."/>
            <person name="Nakayama K."/>
            <person name="Satake H."/>
        </authorList>
    </citation>
    <scope>NUCLEOTIDE SEQUENCE</scope>
</reference>
<organism evidence="1 2">
    <name type="scientific">Tanacetum coccineum</name>
    <dbReference type="NCBI Taxonomy" id="301880"/>
    <lineage>
        <taxon>Eukaryota</taxon>
        <taxon>Viridiplantae</taxon>
        <taxon>Streptophyta</taxon>
        <taxon>Embryophyta</taxon>
        <taxon>Tracheophyta</taxon>
        <taxon>Spermatophyta</taxon>
        <taxon>Magnoliopsida</taxon>
        <taxon>eudicotyledons</taxon>
        <taxon>Gunneridae</taxon>
        <taxon>Pentapetalae</taxon>
        <taxon>asterids</taxon>
        <taxon>campanulids</taxon>
        <taxon>Asterales</taxon>
        <taxon>Asteraceae</taxon>
        <taxon>Asteroideae</taxon>
        <taxon>Anthemideae</taxon>
        <taxon>Anthemidinae</taxon>
        <taxon>Tanacetum</taxon>
    </lineage>
</organism>
<comment type="caution">
    <text evidence="1">The sequence shown here is derived from an EMBL/GenBank/DDBJ whole genome shotgun (WGS) entry which is preliminary data.</text>
</comment>
<accession>A0ABQ5HKK8</accession>
<gene>
    <name evidence="1" type="ORF">Tco_1070032</name>
</gene>
<evidence type="ECO:0000313" key="2">
    <source>
        <dbReference type="Proteomes" id="UP001151760"/>
    </source>
</evidence>
<sequence>MNGPYVRQMIPKPGDPDREVPVNETFHEQTDEELTEKELEQENLVTCLNKWIESSDNGIQRKSLSCLMNGKGIRFIQNAVQNPGVHIVGNQNGLIVVLGLAKPNANQIGNELCNISARIKDLDEIEEVNANCILMANLQQASTSGTQTNNATIYDR</sequence>